<dbReference type="RefSeq" id="WP_153509424.1">
    <property type="nucleotide sequence ID" value="NZ_CP045652.1"/>
</dbReference>
<name>A0A5Q0QC09_9SPHI</name>
<comment type="similarity">
    <text evidence="1">Belongs to the sigma-70 factor family. ECF subfamily.</text>
</comment>
<dbReference type="InterPro" id="IPR036388">
    <property type="entry name" value="WH-like_DNA-bd_sf"/>
</dbReference>
<dbReference type="SUPFAM" id="SSF88946">
    <property type="entry name" value="Sigma2 domain of RNA polymerase sigma factors"/>
    <property type="match status" value="1"/>
</dbReference>
<dbReference type="InterPro" id="IPR007627">
    <property type="entry name" value="RNA_pol_sigma70_r2"/>
</dbReference>
<dbReference type="CDD" id="cd06170">
    <property type="entry name" value="LuxR_C_like"/>
    <property type="match status" value="1"/>
</dbReference>
<dbReference type="Gene3D" id="1.10.10.10">
    <property type="entry name" value="Winged helix-like DNA-binding domain superfamily/Winged helix DNA-binding domain"/>
    <property type="match status" value="1"/>
</dbReference>
<dbReference type="InterPro" id="IPR014284">
    <property type="entry name" value="RNA_pol_sigma-70_dom"/>
</dbReference>
<dbReference type="Pfam" id="PF00196">
    <property type="entry name" value="GerE"/>
    <property type="match status" value="1"/>
</dbReference>
<protein>
    <submittedName>
        <fullName evidence="6">Sigma-70 family RNA polymerase sigma factor</fullName>
    </submittedName>
</protein>
<dbReference type="EMBL" id="CP045652">
    <property type="protein sequence ID" value="QGA25102.1"/>
    <property type="molecule type" value="Genomic_DNA"/>
</dbReference>
<dbReference type="AlphaFoldDB" id="A0A5Q0QC09"/>
<evidence type="ECO:0000313" key="7">
    <source>
        <dbReference type="Proteomes" id="UP000326921"/>
    </source>
</evidence>
<dbReference type="PANTHER" id="PTHR43133:SF46">
    <property type="entry name" value="RNA POLYMERASE SIGMA-70 FACTOR ECF SUBFAMILY"/>
    <property type="match status" value="1"/>
</dbReference>
<keyword evidence="7" id="KW-1185">Reference proteome</keyword>
<evidence type="ECO:0000256" key="4">
    <source>
        <dbReference type="ARBA" id="ARBA00023163"/>
    </source>
</evidence>
<dbReference type="PRINTS" id="PR00038">
    <property type="entry name" value="HTHLUXR"/>
</dbReference>
<keyword evidence="2" id="KW-0805">Transcription regulation</keyword>
<dbReference type="SMART" id="SM00421">
    <property type="entry name" value="HTH_LUXR"/>
    <property type="match status" value="1"/>
</dbReference>
<dbReference type="GO" id="GO:0016987">
    <property type="term" value="F:sigma factor activity"/>
    <property type="evidence" value="ECO:0007669"/>
    <property type="project" value="UniProtKB-KW"/>
</dbReference>
<evidence type="ECO:0000256" key="3">
    <source>
        <dbReference type="ARBA" id="ARBA00023082"/>
    </source>
</evidence>
<dbReference type="InterPro" id="IPR013324">
    <property type="entry name" value="RNA_pol_sigma_r3/r4-like"/>
</dbReference>
<accession>A0A5Q0QC09</accession>
<dbReference type="InterPro" id="IPR013325">
    <property type="entry name" value="RNA_pol_sigma_r2"/>
</dbReference>
<evidence type="ECO:0000256" key="1">
    <source>
        <dbReference type="ARBA" id="ARBA00010641"/>
    </source>
</evidence>
<dbReference type="NCBIfam" id="TIGR02937">
    <property type="entry name" value="sigma70-ECF"/>
    <property type="match status" value="1"/>
</dbReference>
<evidence type="ECO:0000313" key="6">
    <source>
        <dbReference type="EMBL" id="QGA25102.1"/>
    </source>
</evidence>
<evidence type="ECO:0000256" key="2">
    <source>
        <dbReference type="ARBA" id="ARBA00023015"/>
    </source>
</evidence>
<keyword evidence="3" id="KW-0731">Sigma factor</keyword>
<dbReference type="GO" id="GO:0006352">
    <property type="term" value="P:DNA-templated transcription initiation"/>
    <property type="evidence" value="ECO:0007669"/>
    <property type="project" value="InterPro"/>
</dbReference>
<organism evidence="6 7">
    <name type="scientific">Sphingobacterium zhuxiongii</name>
    <dbReference type="NCBI Taxonomy" id="2662364"/>
    <lineage>
        <taxon>Bacteria</taxon>
        <taxon>Pseudomonadati</taxon>
        <taxon>Bacteroidota</taxon>
        <taxon>Sphingobacteriia</taxon>
        <taxon>Sphingobacteriales</taxon>
        <taxon>Sphingobacteriaceae</taxon>
        <taxon>Sphingobacterium</taxon>
    </lineage>
</organism>
<dbReference type="SUPFAM" id="SSF88659">
    <property type="entry name" value="Sigma3 and sigma4 domains of RNA polymerase sigma factors"/>
    <property type="match status" value="1"/>
</dbReference>
<dbReference type="PANTHER" id="PTHR43133">
    <property type="entry name" value="RNA POLYMERASE ECF-TYPE SIGMA FACTO"/>
    <property type="match status" value="1"/>
</dbReference>
<reference evidence="6 7" key="1">
    <citation type="submission" date="2019-10" db="EMBL/GenBank/DDBJ databases">
        <authorList>
            <person name="Dong K."/>
        </authorList>
    </citation>
    <scope>NUCLEOTIDE SEQUENCE [LARGE SCALE GENOMIC DNA]</scope>
    <source>
        <strain evidence="7">dk4302</strain>
    </source>
</reference>
<dbReference type="Gene3D" id="1.10.1740.10">
    <property type="match status" value="1"/>
</dbReference>
<dbReference type="Pfam" id="PF04542">
    <property type="entry name" value="Sigma70_r2"/>
    <property type="match status" value="1"/>
</dbReference>
<evidence type="ECO:0000259" key="5">
    <source>
        <dbReference type="SMART" id="SM00421"/>
    </source>
</evidence>
<dbReference type="InterPro" id="IPR039425">
    <property type="entry name" value="RNA_pol_sigma-70-like"/>
</dbReference>
<dbReference type="Proteomes" id="UP000326921">
    <property type="component" value="Chromosome"/>
</dbReference>
<dbReference type="KEGG" id="sphe:GFH32_01645"/>
<proteinExistence type="inferred from homology"/>
<sequence length="186" mass="21524">MTIPTHTTDDELLALILKNQTTAFRELYDRYKAAMLLFAAQRVHADLAEDLVQDVFLNLWKNRSQLEIQERISGYLFKALRSRIIDNMAKNSHAKKYLDSIDAFAQSHMPTDAKVREETFMDSIEALLKRCGPQYQSILRMRIEGFSNQEIADALGISEKTVRNQSSNLMKILRSRLSNCILFLFF</sequence>
<dbReference type="InterPro" id="IPR000792">
    <property type="entry name" value="Tscrpt_reg_LuxR_C"/>
</dbReference>
<keyword evidence="4" id="KW-0804">Transcription</keyword>
<feature type="domain" description="HTH luxR-type" evidence="5">
    <location>
        <begin position="136"/>
        <end position="183"/>
    </location>
</feature>
<gene>
    <name evidence="6" type="ORF">GFH32_01645</name>
</gene>